<evidence type="ECO:0000256" key="10">
    <source>
        <dbReference type="ARBA" id="ARBA00023012"/>
    </source>
</evidence>
<organism evidence="20 21">
    <name type="scientific">Halobacillus alkaliphilus</name>
    <dbReference type="NCBI Taxonomy" id="396056"/>
    <lineage>
        <taxon>Bacteria</taxon>
        <taxon>Bacillati</taxon>
        <taxon>Bacillota</taxon>
        <taxon>Bacilli</taxon>
        <taxon>Bacillales</taxon>
        <taxon>Bacillaceae</taxon>
        <taxon>Halobacillus</taxon>
    </lineage>
</organism>
<dbReference type="Pfam" id="PF00512">
    <property type="entry name" value="HisKA"/>
    <property type="match status" value="1"/>
</dbReference>
<feature type="domain" description="HAMP" evidence="19">
    <location>
        <begin position="209"/>
        <end position="262"/>
    </location>
</feature>
<evidence type="ECO:0000256" key="9">
    <source>
        <dbReference type="ARBA" id="ARBA00022840"/>
    </source>
</evidence>
<dbReference type="GO" id="GO:0000155">
    <property type="term" value="F:phosphorelay sensor kinase activity"/>
    <property type="evidence" value="ECO:0007669"/>
    <property type="project" value="InterPro"/>
</dbReference>
<evidence type="ECO:0000256" key="7">
    <source>
        <dbReference type="ARBA" id="ARBA00022741"/>
    </source>
</evidence>
<evidence type="ECO:0000313" key="20">
    <source>
        <dbReference type="EMBL" id="SFF68477.1"/>
    </source>
</evidence>
<dbReference type="PROSITE" id="PS50109">
    <property type="entry name" value="HIS_KIN"/>
    <property type="match status" value="1"/>
</dbReference>
<evidence type="ECO:0000259" key="17">
    <source>
        <dbReference type="PROSITE" id="PS50112"/>
    </source>
</evidence>
<dbReference type="Pfam" id="PF13426">
    <property type="entry name" value="PAS_9"/>
    <property type="match status" value="1"/>
</dbReference>
<feature type="transmembrane region" description="Helical" evidence="14">
    <location>
        <begin position="184"/>
        <end position="203"/>
    </location>
</feature>
<keyword evidence="21" id="KW-1185">Reference proteome</keyword>
<proteinExistence type="predicted"/>
<keyword evidence="14" id="KW-1133">Transmembrane helix</keyword>
<keyword evidence="14" id="KW-0812">Transmembrane</keyword>
<dbReference type="CDD" id="cd00130">
    <property type="entry name" value="PAS"/>
    <property type="match status" value="1"/>
</dbReference>
<dbReference type="FunFam" id="3.30.565.10:FF:000006">
    <property type="entry name" value="Sensor histidine kinase WalK"/>
    <property type="match status" value="1"/>
</dbReference>
<dbReference type="Gene3D" id="3.30.565.10">
    <property type="entry name" value="Histidine kinase-like ATPase, C-terminal domain"/>
    <property type="match status" value="1"/>
</dbReference>
<evidence type="ECO:0000256" key="3">
    <source>
        <dbReference type="ARBA" id="ARBA00012438"/>
    </source>
</evidence>
<feature type="coiled-coil region" evidence="13">
    <location>
        <begin position="392"/>
        <end position="419"/>
    </location>
</feature>
<dbReference type="PROSITE" id="PS50885">
    <property type="entry name" value="HAMP"/>
    <property type="match status" value="1"/>
</dbReference>
<evidence type="ECO:0000256" key="12">
    <source>
        <dbReference type="PROSITE-ProRule" id="PRU00169"/>
    </source>
</evidence>
<sequence>MDYFKKSIRRKFFIVMLVVVTATCLATSVLFYLQYSNKSQHETITAELVEKRNVLRNIKEEYQTMVFRTRGYIVFNNNNELLQAKQARQNLDGYLSEAQGMNWSNGRIELFSDLNQFLEYYWGSLIPEVQTAVESGSIEEVRQLSLANTTEQINEIIQTLEDISNEAQETLTSENDNFLERMDLISYLLFALMILVVCILSLASRTLSRGIGRPLSELSIASEALAAGNNYDELPSSKRKDEIGTLTRSFQYMAKEIGEREDNLFAQNQELMAQQEMLESYVNDLRNKDLALNESSIVAILDEDGWIQTCNGKLAEASDYTESELEGRHFLSLTEEAYDHTDIKLAFPGVEHGKVWKGEVRCNRKGGEFFYTNTTVVPYINEDGKVEQFIVIQKDITDIKQAQQRLKDSLKETEKARSTVEKLNSMNQTLSTTMDKQSLLDQVIYQLSILFPFDHGIFMLLDSGGYAKIGLREEDLKGDILNSFAHKRLRAQRTPYIRERKMTIYEEGYFNASSKSYDLYVPVFNSRNKLEAVFVATRMGGSYEKEEINGITSILQRVSLNIERIDSYEQSEINRQLNQDIIDNINEGILFVDEEGKLVQYNQNWLTFLGLPYMQQENWLKVEFEDWLHQISSYITNAESFTDFCKGMVFTDYHPKSSVRIEVGSEEEFRTIEVYAEPICHQNEKEGILFVFRDITSEIEVNQMKTNLVSTVSHELRTPLASVLGYTELMIHRDLPENRRKKYLNTIHGEAKRLTNLINDFLDLQRMESGKSSFKKEVVELGSLVEEVVENFRITHTDHLLILTDQTLTSKIHADREKIIQLMNNIIGNAIKFSPDGGEVVVAINNDQSNVYVHVADEGLGIPEHEISKLFTKFHRVDNSSQRKIGGTGLGLAISKEIAEIHNGRISVLSEQGAGSVFSLTFPLQEPLKNEEGPVEKVPHVILIEDDINLSQLIKDELGDAGIKVSHYNEGRTALNELEKMEPDVFIVDLTLADQTSGWDIIQAIKTYDHLSDVPIFISSALSQSSGVPDIEVEGYLVKPYPLRKLSTTIMKTLLQESKTGQILVVKEK</sequence>
<feature type="domain" description="PAC" evidence="18">
    <location>
        <begin position="356"/>
        <end position="408"/>
    </location>
</feature>
<evidence type="ECO:0000313" key="21">
    <source>
        <dbReference type="Proteomes" id="UP000198897"/>
    </source>
</evidence>
<evidence type="ECO:0000256" key="11">
    <source>
        <dbReference type="ARBA" id="ARBA00023136"/>
    </source>
</evidence>
<dbReference type="Pfam" id="PF00072">
    <property type="entry name" value="Response_reg"/>
    <property type="match status" value="1"/>
</dbReference>
<dbReference type="EC" id="2.7.13.3" evidence="3"/>
<protein>
    <recommendedName>
        <fullName evidence="3">histidine kinase</fullName>
        <ecNumber evidence="3">2.7.13.3</ecNumber>
    </recommendedName>
</protein>
<dbReference type="InterPro" id="IPR003661">
    <property type="entry name" value="HisK_dim/P_dom"/>
</dbReference>
<dbReference type="GO" id="GO:0009927">
    <property type="term" value="F:histidine phosphotransfer kinase activity"/>
    <property type="evidence" value="ECO:0007669"/>
    <property type="project" value="TreeGrafter"/>
</dbReference>
<comment type="catalytic activity">
    <reaction evidence="1">
        <text>ATP + protein L-histidine = ADP + protein N-phospho-L-histidine.</text>
        <dbReference type="EC" id="2.7.13.3"/>
    </reaction>
</comment>
<dbReference type="SUPFAM" id="SSF55781">
    <property type="entry name" value="GAF domain-like"/>
    <property type="match status" value="1"/>
</dbReference>
<dbReference type="FunFam" id="1.10.287.130:FF:000001">
    <property type="entry name" value="Two-component sensor histidine kinase"/>
    <property type="match status" value="1"/>
</dbReference>
<keyword evidence="13" id="KW-0175">Coiled coil</keyword>
<dbReference type="PROSITE" id="PS50113">
    <property type="entry name" value="PAC"/>
    <property type="match status" value="1"/>
</dbReference>
<feature type="coiled-coil region" evidence="13">
    <location>
        <begin position="146"/>
        <end position="177"/>
    </location>
</feature>
<dbReference type="PROSITE" id="PS50112">
    <property type="entry name" value="PAS"/>
    <property type="match status" value="1"/>
</dbReference>
<dbReference type="SMART" id="SM00448">
    <property type="entry name" value="REC"/>
    <property type="match status" value="1"/>
</dbReference>
<dbReference type="SUPFAM" id="SSF47384">
    <property type="entry name" value="Homodimeric domain of signal transducing histidine kinase"/>
    <property type="match status" value="1"/>
</dbReference>
<reference evidence="21" key="1">
    <citation type="submission" date="2016-10" db="EMBL/GenBank/DDBJ databases">
        <authorList>
            <person name="Varghese N."/>
            <person name="Submissions S."/>
        </authorList>
    </citation>
    <scope>NUCLEOTIDE SEQUENCE [LARGE SCALE GENOMIC DNA]</scope>
    <source>
        <strain evidence="21">FP5</strain>
    </source>
</reference>
<dbReference type="SUPFAM" id="SSF55785">
    <property type="entry name" value="PYP-like sensor domain (PAS domain)"/>
    <property type="match status" value="2"/>
</dbReference>
<dbReference type="InterPro" id="IPR001610">
    <property type="entry name" value="PAC"/>
</dbReference>
<keyword evidence="7" id="KW-0547">Nucleotide-binding</keyword>
<dbReference type="SUPFAM" id="SSF158472">
    <property type="entry name" value="HAMP domain-like"/>
    <property type="match status" value="1"/>
</dbReference>
<dbReference type="PROSITE" id="PS50110">
    <property type="entry name" value="RESPONSE_REGULATORY"/>
    <property type="match status" value="1"/>
</dbReference>
<dbReference type="OrthoDB" id="9815750at2"/>
<dbReference type="InterPro" id="IPR005467">
    <property type="entry name" value="His_kinase_dom"/>
</dbReference>
<keyword evidence="6" id="KW-0808">Transferase</keyword>
<dbReference type="SMART" id="SM00091">
    <property type="entry name" value="PAS"/>
    <property type="match status" value="2"/>
</dbReference>
<dbReference type="InterPro" id="IPR000014">
    <property type="entry name" value="PAS"/>
</dbReference>
<dbReference type="Pfam" id="PF02518">
    <property type="entry name" value="HATPase_c"/>
    <property type="match status" value="1"/>
</dbReference>
<comment type="subcellular location">
    <subcellularLocation>
        <location evidence="2">Cell membrane</location>
        <topology evidence="2">Multi-pass membrane protein</topology>
    </subcellularLocation>
</comment>
<feature type="domain" description="Histidine kinase" evidence="15">
    <location>
        <begin position="711"/>
        <end position="926"/>
    </location>
</feature>
<evidence type="ECO:0000256" key="2">
    <source>
        <dbReference type="ARBA" id="ARBA00004651"/>
    </source>
</evidence>
<dbReference type="Gene3D" id="3.40.50.2300">
    <property type="match status" value="1"/>
</dbReference>
<evidence type="ECO:0000259" key="15">
    <source>
        <dbReference type="PROSITE" id="PS50109"/>
    </source>
</evidence>
<dbReference type="PANTHER" id="PTHR43047">
    <property type="entry name" value="TWO-COMPONENT HISTIDINE PROTEIN KINASE"/>
    <property type="match status" value="1"/>
</dbReference>
<evidence type="ECO:0000256" key="13">
    <source>
        <dbReference type="SAM" id="Coils"/>
    </source>
</evidence>
<keyword evidence="10" id="KW-0902">Two-component regulatory system</keyword>
<dbReference type="SUPFAM" id="SSF52172">
    <property type="entry name" value="CheY-like"/>
    <property type="match status" value="1"/>
</dbReference>
<evidence type="ECO:0000256" key="6">
    <source>
        <dbReference type="ARBA" id="ARBA00022679"/>
    </source>
</evidence>
<dbReference type="InterPro" id="IPR036890">
    <property type="entry name" value="HATPase_C_sf"/>
</dbReference>
<dbReference type="CDD" id="cd00082">
    <property type="entry name" value="HisKA"/>
    <property type="match status" value="1"/>
</dbReference>
<dbReference type="InterPro" id="IPR003594">
    <property type="entry name" value="HATPase_dom"/>
</dbReference>
<feature type="domain" description="Response regulatory" evidence="16">
    <location>
        <begin position="940"/>
        <end position="1054"/>
    </location>
</feature>
<keyword evidence="11 14" id="KW-0472">Membrane</keyword>
<dbReference type="Pfam" id="PF00672">
    <property type="entry name" value="HAMP"/>
    <property type="match status" value="1"/>
</dbReference>
<feature type="transmembrane region" description="Helical" evidence="14">
    <location>
        <begin position="12"/>
        <end position="33"/>
    </location>
</feature>
<dbReference type="InterPro" id="IPR003660">
    <property type="entry name" value="HAMP_dom"/>
</dbReference>
<dbReference type="SMART" id="SM00388">
    <property type="entry name" value="HisKA"/>
    <property type="match status" value="1"/>
</dbReference>
<keyword evidence="5 12" id="KW-0597">Phosphoprotein</keyword>
<evidence type="ECO:0000256" key="1">
    <source>
        <dbReference type="ARBA" id="ARBA00000085"/>
    </source>
</evidence>
<evidence type="ECO:0000256" key="4">
    <source>
        <dbReference type="ARBA" id="ARBA00022475"/>
    </source>
</evidence>
<dbReference type="EMBL" id="FOOG01000005">
    <property type="protein sequence ID" value="SFF68477.1"/>
    <property type="molecule type" value="Genomic_DNA"/>
</dbReference>
<keyword evidence="8" id="KW-0418">Kinase</keyword>
<dbReference type="InterPro" id="IPR036097">
    <property type="entry name" value="HisK_dim/P_sf"/>
</dbReference>
<evidence type="ECO:0000259" key="19">
    <source>
        <dbReference type="PROSITE" id="PS50885"/>
    </source>
</evidence>
<evidence type="ECO:0000256" key="14">
    <source>
        <dbReference type="SAM" id="Phobius"/>
    </source>
</evidence>
<feature type="domain" description="PAS" evidence="17">
    <location>
        <begin position="574"/>
        <end position="611"/>
    </location>
</feature>
<keyword evidence="4" id="KW-1003">Cell membrane</keyword>
<dbReference type="Pfam" id="PF13188">
    <property type="entry name" value="PAS_8"/>
    <property type="match status" value="1"/>
</dbReference>
<gene>
    <name evidence="20" type="ORF">SAMN05216353_105112</name>
</gene>
<dbReference type="CDD" id="cd06225">
    <property type="entry name" value="HAMP"/>
    <property type="match status" value="1"/>
</dbReference>
<dbReference type="InterPro" id="IPR000700">
    <property type="entry name" value="PAS-assoc_C"/>
</dbReference>
<dbReference type="Gene3D" id="6.10.340.10">
    <property type="match status" value="1"/>
</dbReference>
<evidence type="ECO:0000259" key="18">
    <source>
        <dbReference type="PROSITE" id="PS50113"/>
    </source>
</evidence>
<dbReference type="NCBIfam" id="TIGR00229">
    <property type="entry name" value="sensory_box"/>
    <property type="match status" value="1"/>
</dbReference>
<dbReference type="Gene3D" id="3.30.450.20">
    <property type="entry name" value="PAS domain"/>
    <property type="match status" value="2"/>
</dbReference>
<dbReference type="AlphaFoldDB" id="A0A1I2KTH0"/>
<dbReference type="InterPro" id="IPR029016">
    <property type="entry name" value="GAF-like_dom_sf"/>
</dbReference>
<dbReference type="InterPro" id="IPR035965">
    <property type="entry name" value="PAS-like_dom_sf"/>
</dbReference>
<dbReference type="Proteomes" id="UP000198897">
    <property type="component" value="Unassembled WGS sequence"/>
</dbReference>
<dbReference type="RefSeq" id="WP_089750740.1">
    <property type="nucleotide sequence ID" value="NZ_FOOG01000005.1"/>
</dbReference>
<evidence type="ECO:0000256" key="5">
    <source>
        <dbReference type="ARBA" id="ARBA00022553"/>
    </source>
</evidence>
<keyword evidence="9" id="KW-0067">ATP-binding</keyword>
<evidence type="ECO:0000259" key="16">
    <source>
        <dbReference type="PROSITE" id="PS50110"/>
    </source>
</evidence>
<dbReference type="Gene3D" id="3.30.450.40">
    <property type="match status" value="1"/>
</dbReference>
<feature type="modified residue" description="4-aspartylphosphate" evidence="12">
    <location>
        <position position="989"/>
    </location>
</feature>
<dbReference type="InterPro" id="IPR004358">
    <property type="entry name" value="Sig_transdc_His_kin-like_C"/>
</dbReference>
<dbReference type="SMART" id="SM00304">
    <property type="entry name" value="HAMP"/>
    <property type="match status" value="1"/>
</dbReference>
<dbReference type="SMART" id="SM00086">
    <property type="entry name" value="PAC"/>
    <property type="match status" value="2"/>
</dbReference>
<dbReference type="GO" id="GO:0005524">
    <property type="term" value="F:ATP binding"/>
    <property type="evidence" value="ECO:0007669"/>
    <property type="project" value="UniProtKB-KW"/>
</dbReference>
<dbReference type="GO" id="GO:0005886">
    <property type="term" value="C:plasma membrane"/>
    <property type="evidence" value="ECO:0007669"/>
    <property type="project" value="UniProtKB-SubCell"/>
</dbReference>
<name>A0A1I2KTH0_9BACI</name>
<dbReference type="PANTHER" id="PTHR43047:SF72">
    <property type="entry name" value="OSMOSENSING HISTIDINE PROTEIN KINASE SLN1"/>
    <property type="match status" value="1"/>
</dbReference>
<accession>A0A1I2KTH0</accession>
<evidence type="ECO:0000256" key="8">
    <source>
        <dbReference type="ARBA" id="ARBA00022777"/>
    </source>
</evidence>
<dbReference type="SUPFAM" id="SSF55874">
    <property type="entry name" value="ATPase domain of HSP90 chaperone/DNA topoisomerase II/histidine kinase"/>
    <property type="match status" value="1"/>
</dbReference>
<dbReference type="InterPro" id="IPR001789">
    <property type="entry name" value="Sig_transdc_resp-reg_receiver"/>
</dbReference>
<dbReference type="PRINTS" id="PR00344">
    <property type="entry name" value="BCTRLSENSOR"/>
</dbReference>
<dbReference type="InterPro" id="IPR011006">
    <property type="entry name" value="CheY-like_superfamily"/>
</dbReference>
<dbReference type="SMART" id="SM00387">
    <property type="entry name" value="HATPase_c"/>
    <property type="match status" value="1"/>
</dbReference>
<dbReference type="Gene3D" id="1.10.287.130">
    <property type="match status" value="1"/>
</dbReference>